<dbReference type="EC" id="3.1.-.-" evidence="9"/>
<keyword evidence="6 9" id="KW-0378">Hydrolase</keyword>
<dbReference type="GO" id="GO:0043571">
    <property type="term" value="P:maintenance of CRISPR repeat elements"/>
    <property type="evidence" value="ECO:0007669"/>
    <property type="project" value="UniProtKB-UniRule"/>
</dbReference>
<dbReference type="InterPro" id="IPR021127">
    <property type="entry name" value="CRISPR_associated_Cas2"/>
</dbReference>
<keyword evidence="4 9" id="KW-0479">Metal-binding</keyword>
<evidence type="ECO:0000256" key="3">
    <source>
        <dbReference type="ARBA" id="ARBA00022722"/>
    </source>
</evidence>
<dbReference type="RefSeq" id="WP_129619921.1">
    <property type="nucleotide sequence ID" value="NZ_LR214939.1"/>
</dbReference>
<dbReference type="SUPFAM" id="SSF143430">
    <property type="entry name" value="TTP0101/SSO1404-like"/>
    <property type="match status" value="1"/>
</dbReference>
<evidence type="ECO:0000256" key="9">
    <source>
        <dbReference type="HAMAP-Rule" id="MF_01471"/>
    </source>
</evidence>
<dbReference type="AlphaFoldDB" id="A0A448ZZ77"/>
<comment type="function">
    <text evidence="9">CRISPR (clustered regularly interspaced short palindromic repeat), is an adaptive immune system that provides protection against mobile genetic elements (viruses, transposable elements and conjugative plasmids). CRISPR clusters contain sequences complementary to antecedent mobile elements and target invading nucleic acids. CRISPR clusters are transcribed and processed into CRISPR RNA (crRNA). Functions as a ssRNA-specific endoribonuclease. Involved in the integration of spacer DNA into the CRISPR cassette.</text>
</comment>
<reference evidence="10" key="1">
    <citation type="submission" date="2019-01" db="EMBL/GenBank/DDBJ databases">
        <authorList>
            <consortium name="Pathogen Informatics"/>
        </authorList>
    </citation>
    <scope>NUCLEOTIDE SEQUENCE [LARGE SCALE GENOMIC DNA]</scope>
    <source>
        <strain evidence="10">NCTC10113</strain>
    </source>
</reference>
<comment type="cofactor">
    <cofactor evidence="1 9">
        <name>Mg(2+)</name>
        <dbReference type="ChEBI" id="CHEBI:18420"/>
    </cofactor>
</comment>
<organism evidence="10">
    <name type="scientific">Metamycoplasma salivarium</name>
    <name type="common">Mycoplasma salivarium</name>
    <dbReference type="NCBI Taxonomy" id="2124"/>
    <lineage>
        <taxon>Bacteria</taxon>
        <taxon>Bacillati</taxon>
        <taxon>Mycoplasmatota</taxon>
        <taxon>Mycoplasmoidales</taxon>
        <taxon>Metamycoplasmataceae</taxon>
        <taxon>Metamycoplasma</taxon>
    </lineage>
</organism>
<name>A0A448ZZ77_METSV</name>
<dbReference type="GO" id="GO:0016787">
    <property type="term" value="F:hydrolase activity"/>
    <property type="evidence" value="ECO:0007669"/>
    <property type="project" value="UniProtKB-KW"/>
</dbReference>
<proteinExistence type="inferred from homology"/>
<evidence type="ECO:0000256" key="2">
    <source>
        <dbReference type="ARBA" id="ARBA00009959"/>
    </source>
</evidence>
<protein>
    <recommendedName>
        <fullName evidence="9">CRISPR-associated endoribonuclease Cas2</fullName>
        <ecNumber evidence="9">3.1.-.-</ecNumber>
    </recommendedName>
</protein>
<accession>A0A448ZZ77</accession>
<evidence type="ECO:0000256" key="6">
    <source>
        <dbReference type="ARBA" id="ARBA00022801"/>
    </source>
</evidence>
<evidence type="ECO:0000256" key="5">
    <source>
        <dbReference type="ARBA" id="ARBA00022759"/>
    </source>
</evidence>
<geneLocation type="plasmid" evidence="10">
    <name>2</name>
</geneLocation>
<dbReference type="InterPro" id="IPR019199">
    <property type="entry name" value="Virulence_VapD/CRISPR_Cas2"/>
</dbReference>
<keyword evidence="7 9" id="KW-0460">Magnesium</keyword>
<dbReference type="GO" id="GO:0046872">
    <property type="term" value="F:metal ion binding"/>
    <property type="evidence" value="ECO:0007669"/>
    <property type="project" value="UniProtKB-UniRule"/>
</dbReference>
<keyword evidence="3 9" id="KW-0540">Nuclease</keyword>
<evidence type="ECO:0000256" key="7">
    <source>
        <dbReference type="ARBA" id="ARBA00022842"/>
    </source>
</evidence>
<feature type="binding site" evidence="9">
    <location>
        <position position="16"/>
    </location>
    <ligand>
        <name>Mg(2+)</name>
        <dbReference type="ChEBI" id="CHEBI:18420"/>
        <note>catalytic</note>
    </ligand>
</feature>
<dbReference type="Pfam" id="PF09827">
    <property type="entry name" value="CRISPR_Cas2"/>
    <property type="match status" value="1"/>
</dbReference>
<dbReference type="GO" id="GO:0004521">
    <property type="term" value="F:RNA endonuclease activity"/>
    <property type="evidence" value="ECO:0007669"/>
    <property type="project" value="InterPro"/>
</dbReference>
<dbReference type="Gene3D" id="3.30.70.240">
    <property type="match status" value="1"/>
</dbReference>
<keyword evidence="10" id="KW-0614">Plasmid</keyword>
<evidence type="ECO:0000256" key="8">
    <source>
        <dbReference type="ARBA" id="ARBA00023118"/>
    </source>
</evidence>
<keyword evidence="8 9" id="KW-0051">Antiviral defense</keyword>
<dbReference type="HAMAP" id="MF_01471">
    <property type="entry name" value="Cas2"/>
    <property type="match status" value="1"/>
</dbReference>
<comment type="similarity">
    <text evidence="2 9">Belongs to the CRISPR-associated endoribonuclease Cas2 protein family.</text>
</comment>
<keyword evidence="5 9" id="KW-0255">Endonuclease</keyword>
<evidence type="ECO:0000313" key="10">
    <source>
        <dbReference type="EMBL" id="VEU56539.1"/>
    </source>
</evidence>
<dbReference type="NCBIfam" id="TIGR01573">
    <property type="entry name" value="cas2"/>
    <property type="match status" value="1"/>
</dbReference>
<comment type="subunit">
    <text evidence="9">Homodimer, forms a heterotetramer with a Cas1 homodimer.</text>
</comment>
<gene>
    <name evidence="9 10" type="primary">cas2</name>
    <name evidence="10" type="ORF">NCTC10113_01448</name>
</gene>
<dbReference type="EMBL" id="LR214939">
    <property type="protein sequence ID" value="VEU56539.1"/>
    <property type="molecule type" value="Genomic_DNA"/>
</dbReference>
<evidence type="ECO:0000256" key="1">
    <source>
        <dbReference type="ARBA" id="ARBA00001946"/>
    </source>
</evidence>
<evidence type="ECO:0000256" key="4">
    <source>
        <dbReference type="ARBA" id="ARBA00022723"/>
    </source>
</evidence>
<sequence>MIEVQSRYMRIIIMYDISLTDEEQVRKYNKFRNELYKLGYFRIQYSIYVKCISSHTVYQSEKSKILKIIPKNSNVRIFMITEEQYQNIELLSGDKSQTEKFNDNERYLII</sequence>
<dbReference type="GO" id="GO:0051607">
    <property type="term" value="P:defense response to virus"/>
    <property type="evidence" value="ECO:0007669"/>
    <property type="project" value="UniProtKB-UniRule"/>
</dbReference>